<keyword evidence="3 5" id="KW-0863">Zinc-finger</keyword>
<dbReference type="Pfam" id="PF01412">
    <property type="entry name" value="ArfGap"/>
    <property type="match status" value="1"/>
</dbReference>
<reference evidence="10 11" key="2">
    <citation type="submission" date="2016-05" db="EMBL/GenBank/DDBJ databases">
        <title>Lineage-specific infection strategies underlie the spectrum of fungal disease in amphibians.</title>
        <authorList>
            <person name="Cuomo C.A."/>
            <person name="Farrer R.A."/>
            <person name="James T."/>
            <person name="Longcore J."/>
            <person name="Birren B."/>
        </authorList>
    </citation>
    <scope>NUCLEOTIDE SEQUENCE [LARGE SCALE GENOMIC DNA]</scope>
    <source>
        <strain evidence="10 11">JEL423</strain>
    </source>
</reference>
<dbReference type="GO" id="GO:0008270">
    <property type="term" value="F:zinc ion binding"/>
    <property type="evidence" value="ECO:0007669"/>
    <property type="project" value="UniProtKB-KW"/>
</dbReference>
<dbReference type="InterPro" id="IPR038508">
    <property type="entry name" value="ArfGAP_dom_sf"/>
</dbReference>
<accession>A0A177WXD9</accession>
<evidence type="ECO:0000259" key="9">
    <source>
        <dbReference type="PROSITE" id="PS50115"/>
    </source>
</evidence>
<protein>
    <recommendedName>
        <fullName evidence="12">Arf-GAP domain-containing protein</fullName>
    </recommendedName>
</protein>
<name>A0A177WXD9_BATDL</name>
<feature type="region of interest" description="Disordered" evidence="7">
    <location>
        <begin position="455"/>
        <end position="476"/>
    </location>
</feature>
<feature type="domain" description="Arf-GAP" evidence="9">
    <location>
        <begin position="13"/>
        <end position="135"/>
    </location>
</feature>
<evidence type="ECO:0000313" key="11">
    <source>
        <dbReference type="Proteomes" id="UP000077115"/>
    </source>
</evidence>
<dbReference type="InterPro" id="IPR001164">
    <property type="entry name" value="ArfGAP_dom"/>
</dbReference>
<evidence type="ECO:0000256" key="3">
    <source>
        <dbReference type="ARBA" id="ARBA00022771"/>
    </source>
</evidence>
<dbReference type="InterPro" id="IPR051718">
    <property type="entry name" value="ARF_GTPase-activating"/>
</dbReference>
<dbReference type="InterPro" id="IPR015940">
    <property type="entry name" value="UBA"/>
</dbReference>
<dbReference type="PROSITE" id="PS50115">
    <property type="entry name" value="ARFGAP"/>
    <property type="match status" value="1"/>
</dbReference>
<dbReference type="GO" id="GO:0005737">
    <property type="term" value="C:cytoplasm"/>
    <property type="evidence" value="ECO:0007669"/>
    <property type="project" value="TreeGrafter"/>
</dbReference>
<dbReference type="CDD" id="cd08204">
    <property type="entry name" value="ArfGap"/>
    <property type="match status" value="1"/>
</dbReference>
<dbReference type="SUPFAM" id="SSF57863">
    <property type="entry name" value="ArfGap/RecO-like zinc finger"/>
    <property type="match status" value="1"/>
</dbReference>
<dbReference type="PANTHER" id="PTHR45705:SF1">
    <property type="entry name" value="FI20236P1"/>
    <property type="match status" value="1"/>
</dbReference>
<dbReference type="Proteomes" id="UP000077115">
    <property type="component" value="Unassembled WGS sequence"/>
</dbReference>
<dbReference type="InterPro" id="IPR037278">
    <property type="entry name" value="ARFGAP/RecO"/>
</dbReference>
<evidence type="ECO:0000256" key="1">
    <source>
        <dbReference type="ARBA" id="ARBA00022468"/>
    </source>
</evidence>
<organism evidence="10 11">
    <name type="scientific">Batrachochytrium dendrobatidis (strain JEL423)</name>
    <dbReference type="NCBI Taxonomy" id="403673"/>
    <lineage>
        <taxon>Eukaryota</taxon>
        <taxon>Fungi</taxon>
        <taxon>Fungi incertae sedis</taxon>
        <taxon>Chytridiomycota</taxon>
        <taxon>Chytridiomycota incertae sedis</taxon>
        <taxon>Chytridiomycetes</taxon>
        <taxon>Rhizophydiales</taxon>
        <taxon>Rhizophydiales incertae sedis</taxon>
        <taxon>Batrachochytrium</taxon>
    </lineage>
</organism>
<proteinExistence type="predicted"/>
<dbReference type="eggNOG" id="KOG0703">
    <property type="taxonomic scope" value="Eukaryota"/>
</dbReference>
<dbReference type="SUPFAM" id="SSF46934">
    <property type="entry name" value="UBA-like"/>
    <property type="match status" value="1"/>
</dbReference>
<dbReference type="OrthoDB" id="10266696at2759"/>
<dbReference type="VEuPathDB" id="FungiDB:BDEG_27328"/>
<keyword evidence="2" id="KW-0479">Metal-binding</keyword>
<sequence length="612" mass="69588">MSEDTRQKKKRDEQHLKLIQEILALPDNQNCADCGARAPRWTSVNIGCFLCIRCAGLHRKLGTHITKIKSTTLDTWSAEQIEFVRSMGNRKVNEYYLSRRNAPVFNINDDREMETYLRQKYEKKSYCVDGPDPQQQLVQQKKQAQPQSFEVPLPSTRTKTVQFLGANTNNALGSTQQNQRQSIDANDQLVQQLRQMGFENNEHNQSALMITDRNIDQAISLLLEWGSNSRKASNSSAKDIPAANSSNSTVKSINNSQAQTQLNTNHAVPNALKNVDLLGDLFGNTIESTMTTSQWMPNQNLGGQNNPFGFSYQLDQGQNESNRYQYNLQAQQHQAQLLQTQQAQIQAQIQAQQNQQNQIQYQQAQQSQQAQIQAQQNQQNQIQYQQAQQAQQAQIQAQQNQHNQIQAQQNQQNQIQAQLQQPQKSQSQQSQMQSNQTQLLFSQIQFNPETQFQQQNMQSAFQPLQPQSIQAPQQQSKSVAKSSIMSLYGQSQPIQQQFQEFEFSNQQPTGTYGNYGQQTTQPQPQSILGTVRVNPYIQSQQQSQQMHYQQQSQAGLSYANPFNTANIPRSGAANQTQDSMMGDLFKPQSQQPAHIMQNAKPDLFADLAFIRK</sequence>
<dbReference type="PRINTS" id="PR00405">
    <property type="entry name" value="REVINTRACTNG"/>
</dbReference>
<dbReference type="AlphaFoldDB" id="A0A177WXD9"/>
<keyword evidence="4" id="KW-0862">Zinc</keyword>
<dbReference type="Gene3D" id="1.10.8.10">
    <property type="entry name" value="DNA helicase RuvA subunit, C-terminal domain"/>
    <property type="match status" value="1"/>
</dbReference>
<dbReference type="GO" id="GO:0005096">
    <property type="term" value="F:GTPase activator activity"/>
    <property type="evidence" value="ECO:0007669"/>
    <property type="project" value="UniProtKB-KW"/>
</dbReference>
<evidence type="ECO:0000256" key="4">
    <source>
        <dbReference type="ARBA" id="ARBA00022833"/>
    </source>
</evidence>
<reference evidence="10 11" key="1">
    <citation type="submission" date="2006-10" db="EMBL/GenBank/DDBJ databases">
        <title>The Genome Sequence of Batrachochytrium dendrobatidis JEL423.</title>
        <authorList>
            <consortium name="The Broad Institute Genome Sequencing Platform"/>
            <person name="Birren B."/>
            <person name="Lander E."/>
            <person name="Galagan J."/>
            <person name="Cuomo C."/>
            <person name="Devon K."/>
            <person name="Jaffe D."/>
            <person name="Butler J."/>
            <person name="Alvarez P."/>
            <person name="Gnerre S."/>
            <person name="Grabherr M."/>
            <person name="Kleber M."/>
            <person name="Mauceli E."/>
            <person name="Brockman W."/>
            <person name="Young S."/>
            <person name="LaButti K."/>
            <person name="Sykes S."/>
            <person name="DeCaprio D."/>
            <person name="Crawford M."/>
            <person name="Koehrsen M."/>
            <person name="Engels R."/>
            <person name="Montgomery P."/>
            <person name="Pearson M."/>
            <person name="Howarth C."/>
            <person name="Larson L."/>
            <person name="White J."/>
            <person name="O'Leary S."/>
            <person name="Kodira C."/>
            <person name="Zeng Q."/>
            <person name="Yandava C."/>
            <person name="Alvarado L."/>
            <person name="Longcore J."/>
            <person name="James T."/>
        </authorList>
    </citation>
    <scope>NUCLEOTIDE SEQUENCE [LARGE SCALE GENOMIC DNA]</scope>
    <source>
        <strain evidence="10 11">JEL423</strain>
    </source>
</reference>
<evidence type="ECO:0000256" key="5">
    <source>
        <dbReference type="PROSITE-ProRule" id="PRU00288"/>
    </source>
</evidence>
<keyword evidence="6" id="KW-0175">Coiled coil</keyword>
<dbReference type="STRING" id="403673.A0A177WXD9"/>
<evidence type="ECO:0008006" key="12">
    <source>
        <dbReference type="Google" id="ProtNLM"/>
    </source>
</evidence>
<feature type="compositionally biased region" description="Polar residues" evidence="7">
    <location>
        <begin position="243"/>
        <end position="252"/>
    </location>
</feature>
<dbReference type="Gene3D" id="1.10.220.150">
    <property type="entry name" value="Arf GTPase activating protein"/>
    <property type="match status" value="1"/>
</dbReference>
<evidence type="ECO:0000256" key="6">
    <source>
        <dbReference type="SAM" id="Coils"/>
    </source>
</evidence>
<dbReference type="PANTHER" id="PTHR45705">
    <property type="entry name" value="FI20236P1"/>
    <property type="match status" value="1"/>
</dbReference>
<dbReference type="Pfam" id="PF00627">
    <property type="entry name" value="UBA"/>
    <property type="match status" value="1"/>
</dbReference>
<dbReference type="FunFam" id="1.10.220.150:FF:000009">
    <property type="entry name" value="stromal membrane-associated protein 1 isoform X1"/>
    <property type="match status" value="1"/>
</dbReference>
<keyword evidence="1" id="KW-0343">GTPase activation</keyword>
<evidence type="ECO:0000256" key="7">
    <source>
        <dbReference type="SAM" id="MobiDB-lite"/>
    </source>
</evidence>
<dbReference type="EMBL" id="DS022311">
    <property type="protein sequence ID" value="OAJ44040.1"/>
    <property type="molecule type" value="Genomic_DNA"/>
</dbReference>
<dbReference type="SMART" id="SM00105">
    <property type="entry name" value="ArfGap"/>
    <property type="match status" value="1"/>
</dbReference>
<evidence type="ECO:0000256" key="2">
    <source>
        <dbReference type="ARBA" id="ARBA00022723"/>
    </source>
</evidence>
<feature type="domain" description="UBA" evidence="8">
    <location>
        <begin position="184"/>
        <end position="225"/>
    </location>
</feature>
<dbReference type="PROSITE" id="PS50030">
    <property type="entry name" value="UBA"/>
    <property type="match status" value="1"/>
</dbReference>
<evidence type="ECO:0000313" key="10">
    <source>
        <dbReference type="EMBL" id="OAJ44040.1"/>
    </source>
</evidence>
<feature type="region of interest" description="Disordered" evidence="7">
    <location>
        <begin position="230"/>
        <end position="252"/>
    </location>
</feature>
<evidence type="ECO:0000259" key="8">
    <source>
        <dbReference type="PROSITE" id="PS50030"/>
    </source>
</evidence>
<gene>
    <name evidence="10" type="ORF">BDEG_27328</name>
</gene>
<feature type="coiled-coil region" evidence="6">
    <location>
        <begin position="328"/>
        <end position="355"/>
    </location>
</feature>
<dbReference type="InterPro" id="IPR009060">
    <property type="entry name" value="UBA-like_sf"/>
</dbReference>